<feature type="transmembrane region" description="Helical" evidence="1">
    <location>
        <begin position="432"/>
        <end position="449"/>
    </location>
</feature>
<reference evidence="3" key="1">
    <citation type="submission" date="2017-09" db="EMBL/GenBank/DDBJ databases">
        <title>Depth-based differentiation of microbial function through sediment-hosted aquifers and enrichment of novel symbionts in the deep terrestrial subsurface.</title>
        <authorList>
            <person name="Probst A.J."/>
            <person name="Ladd B."/>
            <person name="Jarett J.K."/>
            <person name="Geller-Mcgrath D.E."/>
            <person name="Sieber C.M.K."/>
            <person name="Emerson J.B."/>
            <person name="Anantharaman K."/>
            <person name="Thomas B.C."/>
            <person name="Malmstrom R."/>
            <person name="Stieglmeier M."/>
            <person name="Klingl A."/>
            <person name="Woyke T."/>
            <person name="Ryan C.M."/>
            <person name="Banfield J.F."/>
        </authorList>
    </citation>
    <scope>NUCLEOTIDE SEQUENCE [LARGE SCALE GENOMIC DNA]</scope>
</reference>
<evidence type="ECO:0000256" key="1">
    <source>
        <dbReference type="SAM" id="Phobius"/>
    </source>
</evidence>
<feature type="transmembrane region" description="Helical" evidence="1">
    <location>
        <begin position="102"/>
        <end position="124"/>
    </location>
</feature>
<feature type="transmembrane region" description="Helical" evidence="1">
    <location>
        <begin position="485"/>
        <end position="509"/>
    </location>
</feature>
<feature type="transmembrane region" description="Helical" evidence="1">
    <location>
        <begin position="320"/>
        <end position="353"/>
    </location>
</feature>
<dbReference type="EMBL" id="PFPB01000054">
    <property type="protein sequence ID" value="PIZ88748.1"/>
    <property type="molecule type" value="Genomic_DNA"/>
</dbReference>
<protein>
    <recommendedName>
        <fullName evidence="4">Glycosyltransferase RgtA/B/C/D-like domain-containing protein</fullName>
    </recommendedName>
</protein>
<feature type="transmembrane region" description="Helical" evidence="1">
    <location>
        <begin position="37"/>
        <end position="56"/>
    </location>
</feature>
<feature type="transmembrane region" description="Helical" evidence="1">
    <location>
        <begin position="365"/>
        <end position="386"/>
    </location>
</feature>
<dbReference type="Proteomes" id="UP000230760">
    <property type="component" value="Unassembled WGS sequence"/>
</dbReference>
<feature type="transmembrane region" description="Helical" evidence="1">
    <location>
        <begin position="200"/>
        <end position="220"/>
    </location>
</feature>
<proteinExistence type="predicted"/>
<keyword evidence="1" id="KW-0812">Transmembrane</keyword>
<feature type="transmembrane region" description="Helical" evidence="1">
    <location>
        <begin position="461"/>
        <end position="479"/>
    </location>
</feature>
<sequence length="636" mass="73841">MPFSFPAFIFFIFSGIFGVILVYLLRVELILEEKTAWGIMLGSVFLTIFSFIFSLFFGFTKITILLVFFLSFLTSAIFCFFYRKRIISELKDDIGNFRERIFAGKLNLFFLIFIVAFLFFGSLWPKVFYLDNNQNIYTIGTAGVWGDWGAHNAYVSHFLSSDKISLEHPLFVGRKFSYTFMMDFLSALLMKIGADRISAMILPGFIFSILLIVILYYFAFRISKKESIAILAIILYLLGGGFGFNYFFQDIKNLQGFSEIINFLKNSRIEYTNIDKYNIHWTAFLNALLLPQRSMAMGFPLGILILSLVLIALDKKNNKFLLAAGIIASTLPTIHLHSLISICVVVFSLIIFQKEKNKKTVFTKLLSFFGPIAVLGTWQVLMLFFPSNYHPRILLFWMAKKENGLSFWLRNLGLYLILILPAFFLAPKNLKKIYLCFSTLFILANIIIFQPHDYDNIKIMTYWFLLNTILIANFLVKIWNKNFLAKILIFLIFPFLIFSSFLDLLHLYLHSGYQLFSKDDIKLAEFVKKKAPSNAIFLTSDQHNHPIPALTGRQILMGYRGWLWTYGIDYGSREKDVRTMFYGGKDTKNLLKQYRVDYVVIGPSEKSNYSANETFFAKNYPLFYQQDQTKIYQIKN</sequence>
<evidence type="ECO:0008006" key="4">
    <source>
        <dbReference type="Google" id="ProtNLM"/>
    </source>
</evidence>
<keyword evidence="1" id="KW-1133">Transmembrane helix</keyword>
<feature type="transmembrane region" description="Helical" evidence="1">
    <location>
        <begin position="227"/>
        <end position="248"/>
    </location>
</feature>
<organism evidence="2 3">
    <name type="scientific">Candidatus Nealsonbacteria bacterium CG_4_10_14_0_2_um_filter_38_17</name>
    <dbReference type="NCBI Taxonomy" id="1974680"/>
    <lineage>
        <taxon>Bacteria</taxon>
        <taxon>Candidatus Nealsoniibacteriota</taxon>
    </lineage>
</organism>
<feature type="transmembrane region" description="Helical" evidence="1">
    <location>
        <begin position="176"/>
        <end position="194"/>
    </location>
</feature>
<feature type="transmembrane region" description="Helical" evidence="1">
    <location>
        <begin position="407"/>
        <end position="426"/>
    </location>
</feature>
<dbReference type="AlphaFoldDB" id="A0A2M7UXV2"/>
<keyword evidence="1" id="KW-0472">Membrane</keyword>
<gene>
    <name evidence="2" type="ORF">COX90_03005</name>
</gene>
<evidence type="ECO:0000313" key="2">
    <source>
        <dbReference type="EMBL" id="PIZ88748.1"/>
    </source>
</evidence>
<feature type="transmembrane region" description="Helical" evidence="1">
    <location>
        <begin position="62"/>
        <end position="82"/>
    </location>
</feature>
<comment type="caution">
    <text evidence="2">The sequence shown here is derived from an EMBL/GenBank/DDBJ whole genome shotgun (WGS) entry which is preliminary data.</text>
</comment>
<name>A0A2M7UXV2_9BACT</name>
<evidence type="ECO:0000313" key="3">
    <source>
        <dbReference type="Proteomes" id="UP000230760"/>
    </source>
</evidence>
<feature type="transmembrane region" description="Helical" evidence="1">
    <location>
        <begin position="6"/>
        <end position="25"/>
    </location>
</feature>
<accession>A0A2M7UXV2</accession>
<feature type="transmembrane region" description="Helical" evidence="1">
    <location>
        <begin position="295"/>
        <end position="313"/>
    </location>
</feature>